<feature type="transmembrane region" description="Helical" evidence="8">
    <location>
        <begin position="383"/>
        <end position="405"/>
    </location>
</feature>
<dbReference type="EMBL" id="JAKOGI010000238">
    <property type="protein sequence ID" value="KAJ8438908.1"/>
    <property type="molecule type" value="Genomic_DNA"/>
</dbReference>
<dbReference type="AlphaFoldDB" id="A0A9Q1K8U7"/>
<keyword evidence="2 8" id="KW-0812">Transmembrane</keyword>
<evidence type="ECO:0000256" key="5">
    <source>
        <dbReference type="ARBA" id="ARBA00023136"/>
    </source>
</evidence>
<evidence type="ECO:0000313" key="10">
    <source>
        <dbReference type="Proteomes" id="UP001153076"/>
    </source>
</evidence>
<evidence type="ECO:0000313" key="9">
    <source>
        <dbReference type="EMBL" id="KAJ8438908.1"/>
    </source>
</evidence>
<accession>A0A9Q1K8U7</accession>
<evidence type="ECO:0000256" key="4">
    <source>
        <dbReference type="ARBA" id="ARBA00022989"/>
    </source>
</evidence>
<sequence>MASIVGDDCIAILSHASWIYIKGVTCGPGHGIRSVILMLNIYIRQSMLKFPKYVPKLGFKTRLMDLCSVGSLGWHGTEAKLTGFLFLVFLINEPYDQKPLAVAVRHVTYSRFRGTSASEAANSLNCSRAIPCIKIFLENINITSSNPTQRMHSFCENLHGRQISASPPVPCINIWRIYKRFKPHMLMVLTQMGYTFLYFITQASFNHGMNPHVYVTYRHVVSGFVMLPCAYILERKARPKLTLALVTEIFVLSLLGVGFTLNMYFASLQCTSPAFVSSVVNTIASLTFVTAVALRLEVLDIRNPRGMAKIIGTLVSLAGVTIMTLYKGHAIVNIWHPLLHIQRNTTIHKNWLKGSVLTVVSCISWSLFYIMQAFTLKRYPAPLSLTTWMSFIGGAQSAIFTALLLQKSTAWTIGLNIDLWSTIYGSGLFRFIIFIQLWCTEEKGPVFVTMFSPLATILVAILAYFVFGEKLYLGRYTKFSVFLFIQCTLYIQFDMQRSEELLCRPFCLKGNVSRIRKRFKRHMLMIPAQTRLTFLHFMTEASFKHGMNPHVYITYRHTISFYFLVLLPCVHFLESKAKSDVTFDGRNLHALSVRVTSEWQTSPTLANNNCWVGLTFNRFFGSLRCTEVGNPLAQSPVKFSGIVLTATEYRPEVLDIQKPWAMVKVIGTLVSLAGVLIMTL</sequence>
<dbReference type="InterPro" id="IPR012334">
    <property type="entry name" value="Pectin_lyas_fold"/>
</dbReference>
<evidence type="ECO:0000256" key="7">
    <source>
        <dbReference type="RuleBase" id="RU361169"/>
    </source>
</evidence>
<evidence type="ECO:0000256" key="3">
    <source>
        <dbReference type="ARBA" id="ARBA00022801"/>
    </source>
</evidence>
<feature type="transmembrane region" description="Helical" evidence="8">
    <location>
        <begin position="278"/>
        <end position="298"/>
    </location>
</feature>
<dbReference type="Gene3D" id="2.160.20.10">
    <property type="entry name" value="Single-stranded right-handed beta-helix, Pectin lyase-like"/>
    <property type="match status" value="1"/>
</dbReference>
<reference evidence="9" key="1">
    <citation type="submission" date="2022-04" db="EMBL/GenBank/DDBJ databases">
        <title>Carnegiea gigantea Genome sequencing and assembly v2.</title>
        <authorList>
            <person name="Copetti D."/>
            <person name="Sanderson M.J."/>
            <person name="Burquez A."/>
            <person name="Wojciechowski M.F."/>
        </authorList>
    </citation>
    <scope>NUCLEOTIDE SEQUENCE</scope>
    <source>
        <strain evidence="9">SGP5-SGP5p</strain>
        <tissue evidence="9">Aerial part</tissue>
    </source>
</reference>
<dbReference type="Pfam" id="PF00295">
    <property type="entry name" value="Glyco_hydro_28"/>
    <property type="match status" value="2"/>
</dbReference>
<dbReference type="InterPro" id="IPR011050">
    <property type="entry name" value="Pectin_lyase_fold/virulence"/>
</dbReference>
<dbReference type="GO" id="GO:0016020">
    <property type="term" value="C:membrane"/>
    <property type="evidence" value="ECO:0007669"/>
    <property type="project" value="InterPro"/>
</dbReference>
<evidence type="ECO:0000256" key="8">
    <source>
        <dbReference type="SAM" id="Phobius"/>
    </source>
</evidence>
<feature type="transmembrane region" description="Helical" evidence="8">
    <location>
        <begin position="310"/>
        <end position="331"/>
    </location>
</feature>
<name>A0A9Q1K8U7_9CARY</name>
<feature type="transmembrane region" description="Helical" evidence="8">
    <location>
        <begin position="217"/>
        <end position="233"/>
    </location>
</feature>
<evidence type="ECO:0008006" key="11">
    <source>
        <dbReference type="Google" id="ProtNLM"/>
    </source>
</evidence>
<comment type="similarity">
    <text evidence="1 7">Belongs to the glycosyl hydrolase 28 family.</text>
</comment>
<dbReference type="OrthoDB" id="1728340at2759"/>
<proteinExistence type="inferred from homology"/>
<dbReference type="GO" id="GO:0005975">
    <property type="term" value="P:carbohydrate metabolic process"/>
    <property type="evidence" value="ECO:0007669"/>
    <property type="project" value="InterPro"/>
</dbReference>
<keyword evidence="3 7" id="KW-0378">Hydrolase</keyword>
<feature type="transmembrane region" description="Helical" evidence="8">
    <location>
        <begin position="351"/>
        <end position="371"/>
    </location>
</feature>
<comment type="caution">
    <text evidence="9">The sequence shown here is derived from an EMBL/GenBank/DDBJ whole genome shotgun (WGS) entry which is preliminary data.</text>
</comment>
<organism evidence="9 10">
    <name type="scientific">Carnegiea gigantea</name>
    <dbReference type="NCBI Taxonomy" id="171969"/>
    <lineage>
        <taxon>Eukaryota</taxon>
        <taxon>Viridiplantae</taxon>
        <taxon>Streptophyta</taxon>
        <taxon>Embryophyta</taxon>
        <taxon>Tracheophyta</taxon>
        <taxon>Spermatophyta</taxon>
        <taxon>Magnoliopsida</taxon>
        <taxon>eudicotyledons</taxon>
        <taxon>Gunneridae</taxon>
        <taxon>Pentapetalae</taxon>
        <taxon>Caryophyllales</taxon>
        <taxon>Cactineae</taxon>
        <taxon>Cactaceae</taxon>
        <taxon>Cactoideae</taxon>
        <taxon>Echinocereeae</taxon>
        <taxon>Carnegiea</taxon>
    </lineage>
</organism>
<keyword evidence="5 8" id="KW-0472">Membrane</keyword>
<keyword evidence="10" id="KW-1185">Reference proteome</keyword>
<evidence type="ECO:0000256" key="2">
    <source>
        <dbReference type="ARBA" id="ARBA00022692"/>
    </source>
</evidence>
<feature type="transmembrane region" description="Helical" evidence="8">
    <location>
        <begin position="185"/>
        <end position="205"/>
    </location>
</feature>
<dbReference type="GO" id="GO:0022857">
    <property type="term" value="F:transmembrane transporter activity"/>
    <property type="evidence" value="ECO:0007669"/>
    <property type="project" value="InterPro"/>
</dbReference>
<protein>
    <recommendedName>
        <fullName evidence="11">EamA domain-containing protein</fullName>
    </recommendedName>
</protein>
<keyword evidence="4 8" id="KW-1133">Transmembrane helix</keyword>
<keyword evidence="6 7" id="KW-0326">Glycosidase</keyword>
<feature type="transmembrane region" description="Helical" evidence="8">
    <location>
        <begin position="446"/>
        <end position="467"/>
    </location>
</feature>
<dbReference type="InterPro" id="IPR000743">
    <property type="entry name" value="Glyco_hydro_28"/>
</dbReference>
<feature type="transmembrane region" description="Helical" evidence="8">
    <location>
        <begin position="245"/>
        <end position="266"/>
    </location>
</feature>
<feature type="transmembrane region" description="Helical" evidence="8">
    <location>
        <begin position="417"/>
        <end position="439"/>
    </location>
</feature>
<dbReference type="SUPFAM" id="SSF51126">
    <property type="entry name" value="Pectin lyase-like"/>
    <property type="match status" value="1"/>
</dbReference>
<dbReference type="PANTHER" id="PTHR31218">
    <property type="entry name" value="WAT1-RELATED PROTEIN"/>
    <property type="match status" value="1"/>
</dbReference>
<dbReference type="InterPro" id="IPR030184">
    <property type="entry name" value="WAT1-related"/>
</dbReference>
<dbReference type="Proteomes" id="UP001153076">
    <property type="component" value="Unassembled WGS sequence"/>
</dbReference>
<evidence type="ECO:0000256" key="6">
    <source>
        <dbReference type="ARBA" id="ARBA00023295"/>
    </source>
</evidence>
<gene>
    <name evidence="9" type="ORF">Cgig2_007753</name>
</gene>
<dbReference type="GO" id="GO:0004650">
    <property type="term" value="F:polygalacturonase activity"/>
    <property type="evidence" value="ECO:0007669"/>
    <property type="project" value="InterPro"/>
</dbReference>
<evidence type="ECO:0000256" key="1">
    <source>
        <dbReference type="ARBA" id="ARBA00008834"/>
    </source>
</evidence>